<evidence type="ECO:0000259" key="7">
    <source>
        <dbReference type="Pfam" id="PF01171"/>
    </source>
</evidence>
<keyword evidence="1 6" id="KW-0436">Ligase</keyword>
<evidence type="ECO:0000256" key="4">
    <source>
        <dbReference type="ARBA" id="ARBA00022840"/>
    </source>
</evidence>
<evidence type="ECO:0000256" key="3">
    <source>
        <dbReference type="ARBA" id="ARBA00022741"/>
    </source>
</evidence>
<dbReference type="HAMAP" id="MF_01161">
    <property type="entry name" value="tRNA_Ile_lys_synt"/>
    <property type="match status" value="1"/>
</dbReference>
<name>A0ABT3ZAD1_9HYPH</name>
<evidence type="ECO:0000313" key="8">
    <source>
        <dbReference type="EMBL" id="MCY0148206.1"/>
    </source>
</evidence>
<comment type="domain">
    <text evidence="6">The N-terminal region contains the highly conserved SGGXDS motif, predicted to be a P-loop motif involved in ATP binding.</text>
</comment>
<reference evidence="8" key="1">
    <citation type="submission" date="2022-10" db="EMBL/GenBank/DDBJ databases">
        <title>Hoeflea sp. G2-23, isolated from marine algae.</title>
        <authorList>
            <person name="Kristyanto S."/>
            <person name="Kim J.M."/>
            <person name="Jeon C.O."/>
        </authorList>
    </citation>
    <scope>NUCLEOTIDE SEQUENCE</scope>
    <source>
        <strain evidence="8">G2-23</strain>
    </source>
</reference>
<feature type="domain" description="tRNA(Ile)-lysidine/2-thiocytidine synthase N-terminal" evidence="7">
    <location>
        <begin position="31"/>
        <end position="209"/>
    </location>
</feature>
<comment type="subcellular location">
    <subcellularLocation>
        <location evidence="6">Cytoplasm</location>
    </subcellularLocation>
</comment>
<dbReference type="InterPro" id="IPR014729">
    <property type="entry name" value="Rossmann-like_a/b/a_fold"/>
</dbReference>
<evidence type="ECO:0000256" key="1">
    <source>
        <dbReference type="ARBA" id="ARBA00022598"/>
    </source>
</evidence>
<dbReference type="EC" id="6.3.4.19" evidence="6"/>
<organism evidence="8 9">
    <name type="scientific">Hoeflea algicola</name>
    <dbReference type="NCBI Taxonomy" id="2983763"/>
    <lineage>
        <taxon>Bacteria</taxon>
        <taxon>Pseudomonadati</taxon>
        <taxon>Pseudomonadota</taxon>
        <taxon>Alphaproteobacteria</taxon>
        <taxon>Hyphomicrobiales</taxon>
        <taxon>Rhizobiaceae</taxon>
        <taxon>Hoeflea</taxon>
    </lineage>
</organism>
<dbReference type="Pfam" id="PF01171">
    <property type="entry name" value="ATP_bind_3"/>
    <property type="match status" value="1"/>
</dbReference>
<keyword evidence="9" id="KW-1185">Reference proteome</keyword>
<dbReference type="InterPro" id="IPR011063">
    <property type="entry name" value="TilS/TtcA_N"/>
</dbReference>
<dbReference type="PANTHER" id="PTHR43033:SF5">
    <property type="entry name" value="TRNA(ILE)-LYSIDINE SYNTHETASE"/>
    <property type="match status" value="1"/>
</dbReference>
<comment type="function">
    <text evidence="6">Ligates lysine onto the cytidine present at position 34 of the AUA codon-specific tRNA(Ile) that contains the anticodon CAU, in an ATP-dependent manner. Cytidine is converted to lysidine, thus changing the amino acid specificity of the tRNA from methionine to isoleucine.</text>
</comment>
<accession>A0ABT3ZAD1</accession>
<protein>
    <recommendedName>
        <fullName evidence="6">tRNA(Ile)-lysidine synthase</fullName>
        <ecNumber evidence="6">6.3.4.19</ecNumber>
    </recommendedName>
    <alternativeName>
        <fullName evidence="6">tRNA(Ile)-2-lysyl-cytidine synthase</fullName>
    </alternativeName>
    <alternativeName>
        <fullName evidence="6">tRNA(Ile)-lysidine synthetase</fullName>
    </alternativeName>
</protein>
<dbReference type="Gene3D" id="3.40.50.620">
    <property type="entry name" value="HUPs"/>
    <property type="match status" value="1"/>
</dbReference>
<comment type="caution">
    <text evidence="8">The sequence shown here is derived from an EMBL/GenBank/DDBJ whole genome shotgun (WGS) entry which is preliminary data.</text>
</comment>
<keyword evidence="2 6" id="KW-0819">tRNA processing</keyword>
<feature type="binding site" evidence="6">
    <location>
        <begin position="35"/>
        <end position="40"/>
    </location>
    <ligand>
        <name>ATP</name>
        <dbReference type="ChEBI" id="CHEBI:30616"/>
    </ligand>
</feature>
<evidence type="ECO:0000256" key="6">
    <source>
        <dbReference type="HAMAP-Rule" id="MF_01161"/>
    </source>
</evidence>
<sequence length="445" mass="49111">MTSARHDPMNTRFYNLLAEFCDGIADRRPLGVAVSGGSDSLGLLYGLVQTVGAGRVVALTVDHGLRAASADEARQVKSLCRRIGVRHQTLVWEGDKPQTGVQAAARTARYHLLGQAAQQLGLAAVLTGHTRDDQHETLVMRRARGLTELAPGLAGIPQASLFDGRMWVLRPLLQVRRTEIRDILKATGVAWIEDPSNRELHYERVRVRTELQTNPALELDVGEQRAIAERFRLAQEAADQITTHCRADADRTVRIRLHPDSATDAVKAAIIALIDVLGGASRPLDRRGKTTLEAFVVGSRDQPAITVGRTVLRRERGELVVRRERRGLENREIPAGAYADWDGRFRVHNLDRNSSLMVSAGQSRGVSPLFSRDYGQGSKNWRLDEQVVGGFCAEALIGRYSRILPVYEAPLARAIAQLLDTEPFPSVPGAIQETLRRTCDDKGRL</sequence>
<dbReference type="Proteomes" id="UP001073227">
    <property type="component" value="Unassembled WGS sequence"/>
</dbReference>
<evidence type="ECO:0000256" key="5">
    <source>
        <dbReference type="ARBA" id="ARBA00048539"/>
    </source>
</evidence>
<gene>
    <name evidence="6 8" type="primary">tilS</name>
    <name evidence="8" type="ORF">OEG84_10900</name>
</gene>
<keyword evidence="4 6" id="KW-0067">ATP-binding</keyword>
<dbReference type="InterPro" id="IPR012094">
    <property type="entry name" value="tRNA_Ile_lys_synt"/>
</dbReference>
<keyword evidence="3 6" id="KW-0547">Nucleotide-binding</keyword>
<evidence type="ECO:0000313" key="9">
    <source>
        <dbReference type="Proteomes" id="UP001073227"/>
    </source>
</evidence>
<dbReference type="NCBIfam" id="TIGR02432">
    <property type="entry name" value="lysidine_TilS_N"/>
    <property type="match status" value="1"/>
</dbReference>
<evidence type="ECO:0000256" key="2">
    <source>
        <dbReference type="ARBA" id="ARBA00022694"/>
    </source>
</evidence>
<keyword evidence="6" id="KW-0963">Cytoplasm</keyword>
<dbReference type="EMBL" id="JAOVZR010000001">
    <property type="protein sequence ID" value="MCY0148206.1"/>
    <property type="molecule type" value="Genomic_DNA"/>
</dbReference>
<dbReference type="InterPro" id="IPR012795">
    <property type="entry name" value="tRNA_Ile_lys_synt_N"/>
</dbReference>
<dbReference type="RefSeq" id="WP_267653780.1">
    <property type="nucleotide sequence ID" value="NZ_JAOVZR010000001.1"/>
</dbReference>
<comment type="similarity">
    <text evidence="6">Belongs to the tRNA(Ile)-lysidine synthase family.</text>
</comment>
<dbReference type="SUPFAM" id="SSF52402">
    <property type="entry name" value="Adenine nucleotide alpha hydrolases-like"/>
    <property type="match status" value="1"/>
</dbReference>
<proteinExistence type="inferred from homology"/>
<dbReference type="PANTHER" id="PTHR43033">
    <property type="entry name" value="TRNA(ILE)-LYSIDINE SYNTHASE-RELATED"/>
    <property type="match status" value="1"/>
</dbReference>
<dbReference type="CDD" id="cd01992">
    <property type="entry name" value="TilS_N"/>
    <property type="match status" value="1"/>
</dbReference>
<dbReference type="GO" id="GO:0032267">
    <property type="term" value="F:tRNA(Ile)-lysidine synthase activity"/>
    <property type="evidence" value="ECO:0007669"/>
    <property type="project" value="UniProtKB-EC"/>
</dbReference>
<comment type="catalytic activity">
    <reaction evidence="5 6">
        <text>cytidine(34) in tRNA(Ile2) + L-lysine + ATP = lysidine(34) in tRNA(Ile2) + AMP + diphosphate + H(+)</text>
        <dbReference type="Rhea" id="RHEA:43744"/>
        <dbReference type="Rhea" id="RHEA-COMP:10625"/>
        <dbReference type="Rhea" id="RHEA-COMP:10670"/>
        <dbReference type="ChEBI" id="CHEBI:15378"/>
        <dbReference type="ChEBI" id="CHEBI:30616"/>
        <dbReference type="ChEBI" id="CHEBI:32551"/>
        <dbReference type="ChEBI" id="CHEBI:33019"/>
        <dbReference type="ChEBI" id="CHEBI:82748"/>
        <dbReference type="ChEBI" id="CHEBI:83665"/>
        <dbReference type="ChEBI" id="CHEBI:456215"/>
        <dbReference type="EC" id="6.3.4.19"/>
    </reaction>
</comment>